<keyword evidence="6 9" id="KW-1133">Transmembrane helix</keyword>
<dbReference type="Gene3D" id="3.60.110.10">
    <property type="entry name" value="Carbon-nitrogen hydrolase"/>
    <property type="match status" value="1"/>
</dbReference>
<comment type="function">
    <text evidence="9">Catalyzes the phospholipid dependent N-acylation of the N-terminal cysteine of apolipoprotein, the last step in lipoprotein maturation.</text>
</comment>
<keyword evidence="8 9" id="KW-0012">Acyltransferase</keyword>
<dbReference type="NCBIfam" id="TIGR00546">
    <property type="entry name" value="lnt"/>
    <property type="match status" value="1"/>
</dbReference>
<keyword evidence="4 9" id="KW-0808">Transferase</keyword>
<dbReference type="PANTHER" id="PTHR38686:SF1">
    <property type="entry name" value="APOLIPOPROTEIN N-ACYLTRANSFERASE"/>
    <property type="match status" value="1"/>
</dbReference>
<dbReference type="InterPro" id="IPR003010">
    <property type="entry name" value="C-N_Hydrolase"/>
</dbReference>
<comment type="caution">
    <text evidence="11">The sequence shown here is derived from an EMBL/GenBank/DDBJ whole genome shotgun (WGS) entry which is preliminary data.</text>
</comment>
<dbReference type="InterPro" id="IPR004563">
    <property type="entry name" value="Apolipo_AcylTrfase"/>
</dbReference>
<gene>
    <name evidence="11" type="primary">cutE</name>
    <name evidence="9" type="synonym">lnt</name>
    <name evidence="11" type="ORF">Lqui_0419</name>
</gene>
<keyword evidence="5 9" id="KW-0812">Transmembrane</keyword>
<dbReference type="OrthoDB" id="9804277at2"/>
<protein>
    <recommendedName>
        <fullName evidence="9">Apolipoprotein N-acyltransferase</fullName>
        <shortName evidence="9">ALP N-acyltransferase</shortName>
        <ecNumber evidence="9">2.3.1.269</ecNumber>
    </recommendedName>
</protein>
<dbReference type="AlphaFoldDB" id="A0A0W0Y3E2"/>
<dbReference type="UniPathway" id="UPA00666"/>
<dbReference type="GO" id="GO:0042158">
    <property type="term" value="P:lipoprotein biosynthetic process"/>
    <property type="evidence" value="ECO:0007669"/>
    <property type="project" value="UniProtKB-UniRule"/>
</dbReference>
<evidence type="ECO:0000256" key="3">
    <source>
        <dbReference type="ARBA" id="ARBA00022475"/>
    </source>
</evidence>
<dbReference type="SUPFAM" id="SSF56317">
    <property type="entry name" value="Carbon-nitrogen hydrolase"/>
    <property type="match status" value="1"/>
</dbReference>
<evidence type="ECO:0000313" key="11">
    <source>
        <dbReference type="EMBL" id="KTD51575.1"/>
    </source>
</evidence>
<keyword evidence="7 9" id="KW-0472">Membrane</keyword>
<feature type="domain" description="CN hydrolase" evidence="10">
    <location>
        <begin position="238"/>
        <end position="474"/>
    </location>
</feature>
<dbReference type="EC" id="2.3.1.269" evidence="9"/>
<feature type="transmembrane region" description="Helical" evidence="9">
    <location>
        <begin position="171"/>
        <end position="197"/>
    </location>
</feature>
<evidence type="ECO:0000256" key="6">
    <source>
        <dbReference type="ARBA" id="ARBA00022989"/>
    </source>
</evidence>
<evidence type="ECO:0000256" key="2">
    <source>
        <dbReference type="ARBA" id="ARBA00010065"/>
    </source>
</evidence>
<dbReference type="GO" id="GO:0005886">
    <property type="term" value="C:plasma membrane"/>
    <property type="evidence" value="ECO:0007669"/>
    <property type="project" value="UniProtKB-SubCell"/>
</dbReference>
<dbReference type="STRING" id="45073.Lqui_0419"/>
<keyword evidence="11" id="KW-0449">Lipoprotein</keyword>
<evidence type="ECO:0000256" key="4">
    <source>
        <dbReference type="ARBA" id="ARBA00022679"/>
    </source>
</evidence>
<dbReference type="EMBL" id="LNYS01000006">
    <property type="protein sequence ID" value="KTD51575.1"/>
    <property type="molecule type" value="Genomic_DNA"/>
</dbReference>
<keyword evidence="12" id="KW-1185">Reference proteome</keyword>
<organism evidence="11 12">
    <name type="scientific">Legionella quinlivanii</name>
    <dbReference type="NCBI Taxonomy" id="45073"/>
    <lineage>
        <taxon>Bacteria</taxon>
        <taxon>Pseudomonadati</taxon>
        <taxon>Pseudomonadota</taxon>
        <taxon>Gammaproteobacteria</taxon>
        <taxon>Legionellales</taxon>
        <taxon>Legionellaceae</taxon>
        <taxon>Legionella</taxon>
    </lineage>
</organism>
<evidence type="ECO:0000256" key="5">
    <source>
        <dbReference type="ARBA" id="ARBA00022692"/>
    </source>
</evidence>
<dbReference type="InterPro" id="IPR036526">
    <property type="entry name" value="C-N_Hydrolase_sf"/>
</dbReference>
<evidence type="ECO:0000256" key="8">
    <source>
        <dbReference type="ARBA" id="ARBA00023315"/>
    </source>
</evidence>
<evidence type="ECO:0000256" key="1">
    <source>
        <dbReference type="ARBA" id="ARBA00004651"/>
    </source>
</evidence>
<feature type="transmembrane region" description="Helical" evidence="9">
    <location>
        <begin position="98"/>
        <end position="124"/>
    </location>
</feature>
<comment type="pathway">
    <text evidence="9">Protein modification; lipoprotein biosynthesis (N-acyl transfer).</text>
</comment>
<dbReference type="GO" id="GO:0016410">
    <property type="term" value="F:N-acyltransferase activity"/>
    <property type="evidence" value="ECO:0007669"/>
    <property type="project" value="UniProtKB-UniRule"/>
</dbReference>
<evidence type="ECO:0000256" key="9">
    <source>
        <dbReference type="HAMAP-Rule" id="MF_01148"/>
    </source>
</evidence>
<feature type="transmembrane region" description="Helical" evidence="9">
    <location>
        <begin position="26"/>
        <end position="54"/>
    </location>
</feature>
<comment type="similarity">
    <text evidence="2 9">Belongs to the CN hydrolase family. Apolipoprotein N-acyltransferase subfamily.</text>
</comment>
<dbReference type="PATRIC" id="fig|45073.5.peg.446"/>
<keyword evidence="3 9" id="KW-1003">Cell membrane</keyword>
<proteinExistence type="inferred from homology"/>
<evidence type="ECO:0000256" key="7">
    <source>
        <dbReference type="ARBA" id="ARBA00023136"/>
    </source>
</evidence>
<feature type="transmembrane region" description="Helical" evidence="9">
    <location>
        <begin position="66"/>
        <end position="86"/>
    </location>
</feature>
<dbReference type="CDD" id="cd07571">
    <property type="entry name" value="ALP_N-acyl_transferase"/>
    <property type="match status" value="1"/>
</dbReference>
<reference evidence="11 12" key="1">
    <citation type="submission" date="2015-11" db="EMBL/GenBank/DDBJ databases">
        <title>Genomic analysis of 38 Legionella species identifies large and diverse effector repertoires.</title>
        <authorList>
            <person name="Burstein D."/>
            <person name="Amaro F."/>
            <person name="Zusman T."/>
            <person name="Lifshitz Z."/>
            <person name="Cohen O."/>
            <person name="Gilbert J.A."/>
            <person name="Pupko T."/>
            <person name="Shuman H.A."/>
            <person name="Segal G."/>
        </authorList>
    </citation>
    <scope>NUCLEOTIDE SEQUENCE [LARGE SCALE GENOMIC DNA]</scope>
    <source>
        <strain evidence="11 12">CDC#1442-AUS-E</strain>
    </source>
</reference>
<sequence>MTSAVSFEPLQIETTKKLTWMHYFKFFIFGLLLPLGFAPFHIPGMAILGVALFYYGLCAHSTGSGFLRGLFFGLGFFGLGVSWIYVSIHEYGHLHPVLSGLITLLFILYLSFFPALLALVFNYFSIKRPTITSGLFFSALWVISEFLRASILSGFPWLLLGFGQFDAPVKYLLPVLGVYGASFLTVFAATLLVCAFGVEPRKQLTYLVLFVSIILTPLALKPIEWVHVSSTPVSIGVIQANLSMRDKWDETLFWKLLDRYQKDIISLLGTELIVMPESAIPLPSSYISDFLDDLREKAKNAGSGILLGIPEPTKIDADDYFNALISLGEAQGFYLKQHLVPFGEYIPAIFQPLMNWLQIPDANLKPGKNAQSLIRVHKHPVATLICYELAYGELLRKQFPHAEWIVSISDDGWFGHSLAMYQQQQIAQVRSLQTGRYQVVSNNDGLSSVINTRGDIVTSLPAFNAGLLRASIYPATGSTPWVLLGDWPILILSFGFFLWAMISGFPKKQHQ</sequence>
<dbReference type="PROSITE" id="PS50263">
    <property type="entry name" value="CN_HYDROLASE"/>
    <property type="match status" value="1"/>
</dbReference>
<accession>A0A0W0Y3E2</accession>
<dbReference type="PANTHER" id="PTHR38686">
    <property type="entry name" value="APOLIPOPROTEIN N-ACYLTRANSFERASE"/>
    <property type="match status" value="1"/>
</dbReference>
<feature type="transmembrane region" description="Helical" evidence="9">
    <location>
        <begin position="481"/>
        <end position="502"/>
    </location>
</feature>
<name>A0A0W0Y3E2_9GAMM</name>
<comment type="catalytic activity">
    <reaction evidence="9">
        <text>N-terminal S-1,2-diacyl-sn-glyceryl-L-cysteinyl-[lipoprotein] + a glycerophospholipid = N-acyl-S-1,2-diacyl-sn-glyceryl-L-cysteinyl-[lipoprotein] + a 2-acyl-sn-glycero-3-phospholipid + H(+)</text>
        <dbReference type="Rhea" id="RHEA:48228"/>
        <dbReference type="Rhea" id="RHEA-COMP:14681"/>
        <dbReference type="Rhea" id="RHEA-COMP:14684"/>
        <dbReference type="ChEBI" id="CHEBI:15378"/>
        <dbReference type="ChEBI" id="CHEBI:136912"/>
        <dbReference type="ChEBI" id="CHEBI:140656"/>
        <dbReference type="ChEBI" id="CHEBI:140657"/>
        <dbReference type="ChEBI" id="CHEBI:140660"/>
        <dbReference type="EC" id="2.3.1.269"/>
    </reaction>
</comment>
<dbReference type="Pfam" id="PF00795">
    <property type="entry name" value="CN_hydrolase"/>
    <property type="match status" value="1"/>
</dbReference>
<dbReference type="Proteomes" id="UP000054618">
    <property type="component" value="Unassembled WGS sequence"/>
</dbReference>
<evidence type="ECO:0000259" key="10">
    <source>
        <dbReference type="PROSITE" id="PS50263"/>
    </source>
</evidence>
<feature type="transmembrane region" description="Helical" evidence="9">
    <location>
        <begin position="136"/>
        <end position="159"/>
    </location>
</feature>
<dbReference type="Pfam" id="PF20154">
    <property type="entry name" value="LNT_N"/>
    <property type="match status" value="1"/>
</dbReference>
<dbReference type="RefSeq" id="WP_058506544.1">
    <property type="nucleotide sequence ID" value="NZ_CAAAIK010000002.1"/>
</dbReference>
<comment type="subcellular location">
    <subcellularLocation>
        <location evidence="1 9">Cell membrane</location>
        <topology evidence="1 9">Multi-pass membrane protein</topology>
    </subcellularLocation>
</comment>
<dbReference type="HAMAP" id="MF_01148">
    <property type="entry name" value="Lnt"/>
    <property type="match status" value="1"/>
</dbReference>
<feature type="transmembrane region" description="Helical" evidence="9">
    <location>
        <begin position="204"/>
        <end position="220"/>
    </location>
</feature>
<dbReference type="InterPro" id="IPR045378">
    <property type="entry name" value="LNT_N"/>
</dbReference>
<evidence type="ECO:0000313" key="12">
    <source>
        <dbReference type="Proteomes" id="UP000054618"/>
    </source>
</evidence>